<comment type="subcellular location">
    <subcellularLocation>
        <location evidence="1">Endomembrane system</location>
        <topology evidence="1">Multi-pass membrane protein</topology>
    </subcellularLocation>
</comment>
<dbReference type="GO" id="GO:0140581">
    <property type="term" value="F:P-type monovalent copper transporter activity"/>
    <property type="evidence" value="ECO:0007669"/>
    <property type="project" value="UniProtKB-EC"/>
</dbReference>
<evidence type="ECO:0000256" key="2">
    <source>
        <dbReference type="ARBA" id="ARBA00006024"/>
    </source>
</evidence>
<dbReference type="Pfam" id="PF00122">
    <property type="entry name" value="E1-E2_ATPase"/>
    <property type="match status" value="1"/>
</dbReference>
<keyword evidence="8" id="KW-0187">Copper transport</keyword>
<feature type="transmembrane region" description="Helical" evidence="18">
    <location>
        <begin position="847"/>
        <end position="867"/>
    </location>
</feature>
<dbReference type="NCBIfam" id="TIGR01517">
    <property type="entry name" value="ATPase-IIB_Ca"/>
    <property type="match status" value="1"/>
</dbReference>
<keyword evidence="16 18" id="KW-0472">Membrane</keyword>
<evidence type="ECO:0000256" key="3">
    <source>
        <dbReference type="ARBA" id="ARBA00022448"/>
    </source>
</evidence>
<feature type="domain" description="Cation-transporting P-type ATPase N-terminal" evidence="19">
    <location>
        <begin position="2"/>
        <end position="64"/>
    </location>
</feature>
<evidence type="ECO:0000256" key="1">
    <source>
        <dbReference type="ARBA" id="ARBA00004127"/>
    </source>
</evidence>
<keyword evidence="5 18" id="KW-0812">Transmembrane</keyword>
<dbReference type="InterPro" id="IPR004014">
    <property type="entry name" value="ATPase_P-typ_cation-transptr_N"/>
</dbReference>
<dbReference type="GO" id="GO:0005388">
    <property type="term" value="F:P-type calcium transporter activity"/>
    <property type="evidence" value="ECO:0007669"/>
    <property type="project" value="InterPro"/>
</dbReference>
<comment type="catalytic activity">
    <reaction evidence="17">
        <text>Cu(+)(in) + ATP + H2O = Cu(+)(out) + ADP + phosphate + H(+)</text>
        <dbReference type="Rhea" id="RHEA:25792"/>
        <dbReference type="ChEBI" id="CHEBI:15377"/>
        <dbReference type="ChEBI" id="CHEBI:15378"/>
        <dbReference type="ChEBI" id="CHEBI:30616"/>
        <dbReference type="ChEBI" id="CHEBI:43474"/>
        <dbReference type="ChEBI" id="CHEBI:49552"/>
        <dbReference type="ChEBI" id="CHEBI:456216"/>
        <dbReference type="EC" id="7.2.2.8"/>
    </reaction>
</comment>
<dbReference type="AlphaFoldDB" id="A0A9D1LLM0"/>
<evidence type="ECO:0000256" key="12">
    <source>
        <dbReference type="ARBA" id="ARBA00022967"/>
    </source>
</evidence>
<dbReference type="InterPro" id="IPR018303">
    <property type="entry name" value="ATPase_P-typ_P_site"/>
</dbReference>
<dbReference type="Pfam" id="PF00689">
    <property type="entry name" value="Cation_ATPase_C"/>
    <property type="match status" value="1"/>
</dbReference>
<dbReference type="InterPro" id="IPR023299">
    <property type="entry name" value="ATPase_P-typ_cyto_dom_N"/>
</dbReference>
<evidence type="ECO:0000313" key="21">
    <source>
        <dbReference type="Proteomes" id="UP000824073"/>
    </source>
</evidence>
<dbReference type="GO" id="GO:0046872">
    <property type="term" value="F:metal ion binding"/>
    <property type="evidence" value="ECO:0007669"/>
    <property type="project" value="UniProtKB-KW"/>
</dbReference>
<dbReference type="Gene3D" id="2.70.150.10">
    <property type="entry name" value="Calcium-transporting ATPase, cytoplasmic transduction domain A"/>
    <property type="match status" value="1"/>
</dbReference>
<feature type="transmembrane region" description="Helical" evidence="18">
    <location>
        <begin position="809"/>
        <end position="832"/>
    </location>
</feature>
<evidence type="ECO:0000256" key="7">
    <source>
        <dbReference type="ARBA" id="ARBA00022741"/>
    </source>
</evidence>
<dbReference type="NCBIfam" id="TIGR01494">
    <property type="entry name" value="ATPase_P-type"/>
    <property type="match status" value="1"/>
</dbReference>
<dbReference type="PROSITE" id="PS00154">
    <property type="entry name" value="ATPASE_E1_E2"/>
    <property type="match status" value="1"/>
</dbReference>
<evidence type="ECO:0000256" key="11">
    <source>
        <dbReference type="ARBA" id="ARBA00022842"/>
    </source>
</evidence>
<dbReference type="EMBL" id="DVMR01000038">
    <property type="protein sequence ID" value="HIU43557.1"/>
    <property type="molecule type" value="Genomic_DNA"/>
</dbReference>
<evidence type="ECO:0000256" key="8">
    <source>
        <dbReference type="ARBA" id="ARBA00022796"/>
    </source>
</evidence>
<evidence type="ECO:0000256" key="13">
    <source>
        <dbReference type="ARBA" id="ARBA00022989"/>
    </source>
</evidence>
<dbReference type="SUPFAM" id="SSF81660">
    <property type="entry name" value="Metal cation-transporting ATPase, ATP-binding domain N"/>
    <property type="match status" value="1"/>
</dbReference>
<evidence type="ECO:0000256" key="10">
    <source>
        <dbReference type="ARBA" id="ARBA00022840"/>
    </source>
</evidence>
<comment type="similarity">
    <text evidence="2">Belongs to the cation transport ATPase (P-type) (TC 3.A.3) family. Type IB subfamily.</text>
</comment>
<dbReference type="Pfam" id="PF00690">
    <property type="entry name" value="Cation_ATPase_N"/>
    <property type="match status" value="1"/>
</dbReference>
<evidence type="ECO:0000256" key="16">
    <source>
        <dbReference type="ARBA" id="ARBA00023136"/>
    </source>
</evidence>
<dbReference type="GO" id="GO:0005524">
    <property type="term" value="F:ATP binding"/>
    <property type="evidence" value="ECO:0007669"/>
    <property type="project" value="UniProtKB-KW"/>
</dbReference>
<feature type="transmembrane region" description="Helical" evidence="18">
    <location>
        <begin position="669"/>
        <end position="690"/>
    </location>
</feature>
<keyword evidence="3" id="KW-0813">Transport</keyword>
<dbReference type="InterPro" id="IPR044492">
    <property type="entry name" value="P_typ_ATPase_HD_dom"/>
</dbReference>
<evidence type="ECO:0000256" key="14">
    <source>
        <dbReference type="ARBA" id="ARBA00023008"/>
    </source>
</evidence>
<dbReference type="PANTHER" id="PTHR24093">
    <property type="entry name" value="CATION TRANSPORTING ATPASE"/>
    <property type="match status" value="1"/>
</dbReference>
<dbReference type="GO" id="GO:0005886">
    <property type="term" value="C:plasma membrane"/>
    <property type="evidence" value="ECO:0007669"/>
    <property type="project" value="TreeGrafter"/>
</dbReference>
<dbReference type="InterPro" id="IPR008250">
    <property type="entry name" value="ATPase_P-typ_transduc_dom_A_sf"/>
</dbReference>
<dbReference type="Gene3D" id="3.40.1110.10">
    <property type="entry name" value="Calcium-transporting ATPase, cytoplasmic domain N"/>
    <property type="match status" value="1"/>
</dbReference>
<sequence>MQYPIDPINGLNDRQIEEMRRRYGSNELPHKPGQSFWRHFLAAFGDPIIKILMLALGANLLLLLRGADWYEPVGIAAAVFLATFVSTVSEYGSEAAFLKLQEEAARTSCRVRRNGKVRTLPIGELVPGDVVLLEAGDKVPADGVMLSGLVRVDQSALSGESREETKRPGSMAEPQHWDLGDGRLVYRGSVVTEGEAAMVVGRVGQHTFLGGMAAQLQEQVRQSPLKVRLEHLAGALSRMGYLAAALVALADLFQGIVMQNGFDPARIVQSLSSLPFVLEQLLHAATLSITVVVVAVPEGLPMMITLVLSANMLRMQRDNVMVRKLVGIETAGSLNILFTDKTGTLTRGRPTVAGIVGGDGKSIAPGALRSMPLWGAVALGCRANTASSLTGGRAVGGNMTDRVLLELAGDGAPEPVAERLPFDSRYKYSAVRLQSGTVLVKGAPDRLMPCCRSMLDPGTGQQRPFSPAAVQAAVSAAASEGMRVICLAQGGEMPTPERLPQGMTFVAAVLINDEPRPEAARAVEEALGAGVQVVMMTGDSRETATAIARRCGILGVSAEGVFTGEQLRSMTDDEVRARMKDLRVVARSLPEDKSRLVRLAQKNGLVTGMTGDGVNDAPALKLADVGFAMGSGTEVAREASDIVILDGNFRSITRAIRYGRTLFLSIRKFVVFQLTMNLCAVGVSVVAPLLGVDAPVTVMQMLWINIIMDTLAGLAFAGEPASPGCMREKPKRRDEPVLGRYEKGKIAAMGGITVAMCLLFLKLPFFRGLYRPHPQDLYFMTGFFTFFVFCGLFNAFNARAVRLNMGAGLFKNPFFLPVMGLAAVVQTVLIYFGGSLFRTAPLTPRELLTSVALALFVIPLYLVVQIYRQGGRLRRVRVLRTMRHQWYDNGRNLNESERAR</sequence>
<dbReference type="SFLD" id="SFLDF00027">
    <property type="entry name" value="p-type_atpase"/>
    <property type="match status" value="1"/>
</dbReference>
<keyword evidence="14" id="KW-0186">Copper</keyword>
<dbReference type="InterPro" id="IPR001757">
    <property type="entry name" value="P_typ_ATPase"/>
</dbReference>
<dbReference type="InterPro" id="IPR059000">
    <property type="entry name" value="ATPase_P-type_domA"/>
</dbReference>
<dbReference type="InterPro" id="IPR006408">
    <property type="entry name" value="P-type_ATPase_IIB"/>
</dbReference>
<evidence type="ECO:0000256" key="4">
    <source>
        <dbReference type="ARBA" id="ARBA00022568"/>
    </source>
</evidence>
<accession>A0A9D1LLM0</accession>
<dbReference type="SFLD" id="SFLDS00003">
    <property type="entry name" value="Haloacid_Dehalogenase"/>
    <property type="match status" value="1"/>
</dbReference>
<keyword evidence="15" id="KW-0406">Ion transport</keyword>
<evidence type="ECO:0000313" key="20">
    <source>
        <dbReference type="EMBL" id="HIU43557.1"/>
    </source>
</evidence>
<dbReference type="Gene3D" id="1.20.1110.10">
    <property type="entry name" value="Calcium-transporting ATPase, transmembrane domain"/>
    <property type="match status" value="2"/>
</dbReference>
<evidence type="ECO:0000256" key="5">
    <source>
        <dbReference type="ARBA" id="ARBA00022692"/>
    </source>
</evidence>
<dbReference type="InterPro" id="IPR036412">
    <property type="entry name" value="HAD-like_sf"/>
</dbReference>
<dbReference type="InterPro" id="IPR023298">
    <property type="entry name" value="ATPase_P-typ_TM_dom_sf"/>
</dbReference>
<dbReference type="Gene3D" id="3.40.50.1000">
    <property type="entry name" value="HAD superfamily/HAD-like"/>
    <property type="match status" value="2"/>
</dbReference>
<protein>
    <submittedName>
        <fullName evidence="20">Calcium-translocating P-type ATPase, PMCA-type</fullName>
    </submittedName>
</protein>
<dbReference type="GO" id="GO:0012505">
    <property type="term" value="C:endomembrane system"/>
    <property type="evidence" value="ECO:0007669"/>
    <property type="project" value="UniProtKB-SubCell"/>
</dbReference>
<proteinExistence type="inferred from homology"/>
<evidence type="ECO:0000256" key="9">
    <source>
        <dbReference type="ARBA" id="ARBA00022837"/>
    </source>
</evidence>
<keyword evidence="9" id="KW-0106">Calcium</keyword>
<organism evidence="20 21">
    <name type="scientific">Candidatus Ventrousia excrementavium</name>
    <dbReference type="NCBI Taxonomy" id="2840961"/>
    <lineage>
        <taxon>Bacteria</taxon>
        <taxon>Bacillati</taxon>
        <taxon>Bacillota</taxon>
        <taxon>Clostridia</taxon>
        <taxon>Eubacteriales</taxon>
        <taxon>Clostridiaceae</taxon>
        <taxon>Clostridiaceae incertae sedis</taxon>
        <taxon>Candidatus Ventrousia</taxon>
    </lineage>
</organism>
<dbReference type="SUPFAM" id="SSF81665">
    <property type="entry name" value="Calcium ATPase, transmembrane domain M"/>
    <property type="match status" value="1"/>
</dbReference>
<evidence type="ECO:0000256" key="15">
    <source>
        <dbReference type="ARBA" id="ARBA00023065"/>
    </source>
</evidence>
<comment type="caution">
    <text evidence="20">The sequence shown here is derived from an EMBL/GenBank/DDBJ whole genome shotgun (WGS) entry which is preliminary data.</text>
</comment>
<dbReference type="InterPro" id="IPR023214">
    <property type="entry name" value="HAD_sf"/>
</dbReference>
<dbReference type="SUPFAM" id="SSF56784">
    <property type="entry name" value="HAD-like"/>
    <property type="match status" value="1"/>
</dbReference>
<dbReference type="InterPro" id="IPR006068">
    <property type="entry name" value="ATPase_P-typ_cation-transptr_C"/>
</dbReference>
<dbReference type="Pfam" id="PF00702">
    <property type="entry name" value="Hydrolase"/>
    <property type="match status" value="1"/>
</dbReference>
<keyword evidence="4" id="KW-0109">Calcium transport</keyword>
<reference evidence="20" key="1">
    <citation type="submission" date="2020-10" db="EMBL/GenBank/DDBJ databases">
        <authorList>
            <person name="Gilroy R."/>
        </authorList>
    </citation>
    <scope>NUCLEOTIDE SEQUENCE</scope>
    <source>
        <strain evidence="20">CHK191-8634</strain>
    </source>
</reference>
<gene>
    <name evidence="20" type="ORF">IAB67_04585</name>
</gene>
<dbReference type="GO" id="GO:0016887">
    <property type="term" value="F:ATP hydrolysis activity"/>
    <property type="evidence" value="ECO:0007669"/>
    <property type="project" value="InterPro"/>
</dbReference>
<keyword evidence="11" id="KW-0460">Magnesium</keyword>
<feature type="transmembrane region" description="Helical" evidence="18">
    <location>
        <begin position="777"/>
        <end position="797"/>
    </location>
</feature>
<dbReference type="SMART" id="SM00831">
    <property type="entry name" value="Cation_ATPase_N"/>
    <property type="match status" value="1"/>
</dbReference>
<evidence type="ECO:0000256" key="17">
    <source>
        <dbReference type="ARBA" id="ARBA00049289"/>
    </source>
</evidence>
<feature type="transmembrane region" description="Helical" evidence="18">
    <location>
        <begin position="69"/>
        <end position="89"/>
    </location>
</feature>
<dbReference type="Proteomes" id="UP000824073">
    <property type="component" value="Unassembled WGS sequence"/>
</dbReference>
<keyword evidence="7" id="KW-0547">Nucleotide-binding</keyword>
<keyword evidence="10" id="KW-0067">ATP-binding</keyword>
<dbReference type="SUPFAM" id="SSF81653">
    <property type="entry name" value="Calcium ATPase, transduction domain A"/>
    <property type="match status" value="1"/>
</dbReference>
<dbReference type="SFLD" id="SFLDG00002">
    <property type="entry name" value="C1.7:_P-type_atpase_like"/>
    <property type="match status" value="1"/>
</dbReference>
<evidence type="ECO:0000256" key="6">
    <source>
        <dbReference type="ARBA" id="ARBA00022723"/>
    </source>
</evidence>
<feature type="transmembrane region" description="Helical" evidence="18">
    <location>
        <begin position="746"/>
        <end position="765"/>
    </location>
</feature>
<keyword evidence="12" id="KW-1278">Translocase</keyword>
<reference evidence="20" key="2">
    <citation type="journal article" date="2021" name="PeerJ">
        <title>Extensive microbial diversity within the chicken gut microbiome revealed by metagenomics and culture.</title>
        <authorList>
            <person name="Gilroy R."/>
            <person name="Ravi A."/>
            <person name="Getino M."/>
            <person name="Pursley I."/>
            <person name="Horton D.L."/>
            <person name="Alikhan N.F."/>
            <person name="Baker D."/>
            <person name="Gharbi K."/>
            <person name="Hall N."/>
            <person name="Watson M."/>
            <person name="Adriaenssens E.M."/>
            <person name="Foster-Nyarko E."/>
            <person name="Jarju S."/>
            <person name="Secka A."/>
            <person name="Antonio M."/>
            <person name="Oren A."/>
            <person name="Chaudhuri R.R."/>
            <person name="La Ragione R."/>
            <person name="Hildebrand F."/>
            <person name="Pallen M.J."/>
        </authorList>
    </citation>
    <scope>NUCLEOTIDE SEQUENCE</scope>
    <source>
        <strain evidence="20">CHK191-8634</strain>
    </source>
</reference>
<dbReference type="PANTHER" id="PTHR24093:SF477">
    <property type="entry name" value="CALCIUM-TRANSPORTING ATPASE"/>
    <property type="match status" value="1"/>
</dbReference>
<feature type="transmembrane region" description="Helical" evidence="18">
    <location>
        <begin position="40"/>
        <end position="63"/>
    </location>
</feature>
<dbReference type="PRINTS" id="PR00120">
    <property type="entry name" value="HATPASE"/>
</dbReference>
<keyword evidence="6" id="KW-0479">Metal-binding</keyword>
<evidence type="ECO:0000259" key="19">
    <source>
        <dbReference type="SMART" id="SM00831"/>
    </source>
</evidence>
<name>A0A9D1LLM0_9CLOT</name>
<dbReference type="FunFam" id="3.40.50.1000:FF:000144">
    <property type="entry name" value="copper-transporting ATPase 1 isoform X2"/>
    <property type="match status" value="1"/>
</dbReference>
<keyword evidence="13 18" id="KW-1133">Transmembrane helix</keyword>
<evidence type="ECO:0000256" key="18">
    <source>
        <dbReference type="SAM" id="Phobius"/>
    </source>
</evidence>
<dbReference type="PRINTS" id="PR00119">
    <property type="entry name" value="CATATPASE"/>
</dbReference>